<sequence>MKKKTMIEEMRERANKLSNGEALILLDHILKREGQEAMISIFMNEMPQIKSRISYGGFNLEGCRNINTQLANELIAYIEREKLMVILESNLKESAIKKRL</sequence>
<dbReference type="EMBL" id="KX833210">
    <property type="protein sequence ID" value="API82877.1"/>
    <property type="molecule type" value="Genomic_DNA"/>
</dbReference>
<name>A0A1L4BLR7_SALTI</name>
<accession>A0A1L4BLR7</accession>
<dbReference type="AlphaFoldDB" id="A0A1L4BLR7"/>
<keyword evidence="1" id="KW-0614">Plasmid</keyword>
<proteinExistence type="predicted"/>
<geneLocation type="plasmid" evidence="1">
    <name>pTy031_01</name>
</geneLocation>
<evidence type="ECO:0000313" key="1">
    <source>
        <dbReference type="EMBL" id="API82877.1"/>
    </source>
</evidence>
<organism evidence="1">
    <name type="scientific">Salmonella typhi</name>
    <dbReference type="NCBI Taxonomy" id="90370"/>
    <lineage>
        <taxon>Bacteria</taxon>
        <taxon>Pseudomonadati</taxon>
        <taxon>Pseudomonadota</taxon>
        <taxon>Gammaproteobacteria</taxon>
        <taxon>Enterobacterales</taxon>
        <taxon>Enterobacteriaceae</taxon>
        <taxon>Salmonella</taxon>
    </lineage>
</organism>
<protein>
    <submittedName>
        <fullName evidence="1">Uncharacterized protein</fullName>
    </submittedName>
</protein>
<reference evidence="1" key="1">
    <citation type="submission" date="2016-09" db="EMBL/GenBank/DDBJ databases">
        <title>Whole genome sequence analysis of Salmonella Typhi isolated in Thailand before and after the introduction of a national immunization program.</title>
        <authorList>
            <person name="Dyson Z.A."/>
            <person name="Thanh D.P."/>
            <person name="Bodhidatta L."/>
            <person name="Mason C.J."/>
            <person name="Rabaa M.A."/>
            <person name="Vinh P.V."/>
            <person name="Thanh T.H."/>
            <person name="Thwaites G.E."/>
            <person name="Baker S."/>
            <person name="Holt K.E."/>
        </authorList>
    </citation>
    <scope>NUCLEOTIDE SEQUENCE</scope>
    <source>
        <strain evidence="1">Salmonella Typhi Ty031 plasmid pTy031_01</strain>
        <plasmid evidence="1">pTy031_01</plasmid>
    </source>
</reference>